<dbReference type="Pfam" id="PF00126">
    <property type="entry name" value="HTH_1"/>
    <property type="match status" value="1"/>
</dbReference>
<dbReference type="InterPro" id="IPR036388">
    <property type="entry name" value="WH-like_DNA-bd_sf"/>
</dbReference>
<comment type="caution">
    <text evidence="7">The sequence shown here is derived from an EMBL/GenBank/DDBJ whole genome shotgun (WGS) entry which is preliminary data.</text>
</comment>
<proteinExistence type="inferred from homology"/>
<evidence type="ECO:0000313" key="12">
    <source>
        <dbReference type="Proteomes" id="UP000094869"/>
    </source>
</evidence>
<evidence type="ECO:0000313" key="11">
    <source>
        <dbReference type="Proteomes" id="UP000094271"/>
    </source>
</evidence>
<keyword evidence="12" id="KW-1185">Reference proteome</keyword>
<reference evidence="8 11" key="3">
    <citation type="submission" date="2016-08" db="EMBL/GenBank/DDBJ databases">
        <authorList>
            <person name="Seilhamer J.J."/>
        </authorList>
    </citation>
    <scope>NUCLEOTIDE SEQUENCE [LARGE SCALE GENOMIC DNA]</scope>
    <source>
        <strain evidence="8 11">NML150140-1</strain>
    </source>
</reference>
<feature type="domain" description="HTH lysR-type" evidence="5">
    <location>
        <begin position="1"/>
        <end position="58"/>
    </location>
</feature>
<dbReference type="PATRIC" id="fig|1432052.3.peg.5676"/>
<dbReference type="Proteomes" id="UP000095003">
    <property type="component" value="Unassembled WGS sequence"/>
</dbReference>
<dbReference type="Proteomes" id="UP000094067">
    <property type="component" value="Unassembled WGS sequence"/>
</dbReference>
<dbReference type="InterPro" id="IPR000847">
    <property type="entry name" value="LysR_HTH_N"/>
</dbReference>
<reference evidence="10 13" key="1">
    <citation type="submission" date="2016-07" db="EMBL/GenBank/DDBJ databases">
        <title>Characterization of isolates of Eisenbergiella tayi derived from blood cultures, using whole genome sequencing.</title>
        <authorList>
            <person name="Burdz T."/>
            <person name="Wiebe D."/>
            <person name="Huynh C."/>
            <person name="Bernard K."/>
        </authorList>
    </citation>
    <scope>NUCLEOTIDE SEQUENCE [LARGE SCALE GENOMIC DNA]</scope>
    <source>
        <strain evidence="6 10">NML 110608</strain>
        <strain evidence="7 13">NML 120489</strain>
    </source>
</reference>
<reference evidence="9 12" key="2">
    <citation type="submission" date="2016-08" db="EMBL/GenBank/DDBJ databases">
        <title>Characterization of Isolates of Eisenbergiella tayi Derived from Blood Cultures, Using Whole Genome Sequencing.</title>
        <authorList>
            <person name="Bernier A.-M."/>
            <person name="Burdz T."/>
            <person name="Wiebe D."/>
            <person name="Bernard K."/>
        </authorList>
    </citation>
    <scope>NUCLEOTIDE SEQUENCE [LARGE SCALE GENOMIC DNA]</scope>
    <source>
        <strain evidence="9 12">NML120146</strain>
    </source>
</reference>
<dbReference type="GO" id="GO:0003700">
    <property type="term" value="F:DNA-binding transcription factor activity"/>
    <property type="evidence" value="ECO:0007669"/>
    <property type="project" value="InterPro"/>
</dbReference>
<evidence type="ECO:0000313" key="8">
    <source>
        <dbReference type="EMBL" id="ODR53163.1"/>
    </source>
</evidence>
<evidence type="ECO:0000313" key="6">
    <source>
        <dbReference type="EMBL" id="ODM02305.1"/>
    </source>
</evidence>
<accession>A0A1E3AKY3</accession>
<gene>
    <name evidence="7" type="primary">cysL_5</name>
    <name evidence="7" type="ORF">BEH84_05124</name>
    <name evidence="8" type="ORF">BEI59_09960</name>
    <name evidence="6" type="ORF">BEI61_05466</name>
    <name evidence="9" type="ORF">BEI63_02255</name>
</gene>
<dbReference type="EMBL" id="MCGH01000004">
    <property type="protein sequence ID" value="ODM02305.1"/>
    <property type="molecule type" value="Genomic_DNA"/>
</dbReference>
<evidence type="ECO:0000256" key="1">
    <source>
        <dbReference type="ARBA" id="ARBA00009437"/>
    </source>
</evidence>
<dbReference type="PRINTS" id="PR00039">
    <property type="entry name" value="HTHLYSR"/>
</dbReference>
<name>A0A1E3AKY3_9FIRM</name>
<dbReference type="EMBL" id="MEHA01000005">
    <property type="protein sequence ID" value="ODR53163.1"/>
    <property type="molecule type" value="Genomic_DNA"/>
</dbReference>
<evidence type="ECO:0000256" key="3">
    <source>
        <dbReference type="ARBA" id="ARBA00023125"/>
    </source>
</evidence>
<dbReference type="EMBL" id="MEHD01000007">
    <property type="protein sequence ID" value="ODR61260.1"/>
    <property type="molecule type" value="Genomic_DNA"/>
</dbReference>
<dbReference type="Pfam" id="PF03466">
    <property type="entry name" value="LysR_substrate"/>
    <property type="match status" value="1"/>
</dbReference>
<evidence type="ECO:0000313" key="9">
    <source>
        <dbReference type="EMBL" id="ODR61260.1"/>
    </source>
</evidence>
<dbReference type="GO" id="GO:0000976">
    <property type="term" value="F:transcription cis-regulatory region binding"/>
    <property type="evidence" value="ECO:0007669"/>
    <property type="project" value="TreeGrafter"/>
</dbReference>
<dbReference type="RefSeq" id="WP_044970427.1">
    <property type="nucleotide sequence ID" value="NZ_DAWDRA010000011.1"/>
</dbReference>
<dbReference type="Gene3D" id="3.40.190.290">
    <property type="match status" value="1"/>
</dbReference>
<dbReference type="InterPro" id="IPR011991">
    <property type="entry name" value="ArsR-like_HTH"/>
</dbReference>
<keyword evidence="4" id="KW-0804">Transcription</keyword>
<comment type="similarity">
    <text evidence="1">Belongs to the LysR transcriptional regulatory family.</text>
</comment>
<dbReference type="CDD" id="cd05466">
    <property type="entry name" value="PBP2_LTTR_substrate"/>
    <property type="match status" value="1"/>
</dbReference>
<dbReference type="SUPFAM" id="SSF46785">
    <property type="entry name" value="Winged helix' DNA-binding domain"/>
    <property type="match status" value="1"/>
</dbReference>
<dbReference type="CDD" id="cd00090">
    <property type="entry name" value="HTH_ARSR"/>
    <property type="match status" value="1"/>
</dbReference>
<dbReference type="OrthoDB" id="9785745at2"/>
<dbReference type="PROSITE" id="PS50931">
    <property type="entry name" value="HTH_LYSR"/>
    <property type="match status" value="1"/>
</dbReference>
<dbReference type="GeneID" id="93302961"/>
<dbReference type="InterPro" id="IPR036390">
    <property type="entry name" value="WH_DNA-bd_sf"/>
</dbReference>
<keyword evidence="3" id="KW-0238">DNA-binding</keyword>
<dbReference type="Proteomes" id="UP000094271">
    <property type="component" value="Unassembled WGS sequence"/>
</dbReference>
<evidence type="ECO:0000313" key="13">
    <source>
        <dbReference type="Proteomes" id="UP000095003"/>
    </source>
</evidence>
<evidence type="ECO:0000256" key="4">
    <source>
        <dbReference type="ARBA" id="ARBA00023163"/>
    </source>
</evidence>
<dbReference type="PANTHER" id="PTHR30126:SF40">
    <property type="entry name" value="HTH-TYPE TRANSCRIPTIONAL REGULATOR GLTR"/>
    <property type="match status" value="1"/>
</dbReference>
<dbReference type="PANTHER" id="PTHR30126">
    <property type="entry name" value="HTH-TYPE TRANSCRIPTIONAL REGULATOR"/>
    <property type="match status" value="1"/>
</dbReference>
<organism evidence="7 13">
    <name type="scientific">Eisenbergiella tayi</name>
    <dbReference type="NCBI Taxonomy" id="1432052"/>
    <lineage>
        <taxon>Bacteria</taxon>
        <taxon>Bacillati</taxon>
        <taxon>Bacillota</taxon>
        <taxon>Clostridia</taxon>
        <taxon>Lachnospirales</taxon>
        <taxon>Lachnospiraceae</taxon>
        <taxon>Eisenbergiella</taxon>
    </lineage>
</organism>
<evidence type="ECO:0000256" key="2">
    <source>
        <dbReference type="ARBA" id="ARBA00023015"/>
    </source>
</evidence>
<sequence>MIDSKLITLLMVNELHSFTQAAKKLSLTQPAVSQHVRQLEKELGVTIFARGEGNLKLTREGEIVIKYAKRIDSLYQNLEQSLKEEKEHARKITVGITHTSESNIMVEVLARYSSVSKKTRITIISDTINNLYMKLKTYEIDLAIVEGRISDSNFNTIMLDTDSLILAVSNKNPLSRKSMVTLNELRKENLILRLPDSGTRNLFISHLESNNVSLDEFNVILEVDNVATIKDLVRRDFGVSILARSACANELKKGKLIGLPIENLSMTREINMVYHKDFEHMDLLQNIMRIYNEYSLSNPHSVDTPGQLL</sequence>
<dbReference type="AlphaFoldDB" id="A0A1E3AKY3"/>
<protein>
    <submittedName>
        <fullName evidence="7 8">Transcriptional regulator</fullName>
    </submittedName>
</protein>
<dbReference type="FunFam" id="1.10.10.10:FF:000001">
    <property type="entry name" value="LysR family transcriptional regulator"/>
    <property type="match status" value="1"/>
</dbReference>
<keyword evidence="2" id="KW-0805">Transcription regulation</keyword>
<dbReference type="Proteomes" id="UP000094869">
    <property type="component" value="Unassembled WGS sequence"/>
</dbReference>
<dbReference type="InterPro" id="IPR005119">
    <property type="entry name" value="LysR_subst-bd"/>
</dbReference>
<evidence type="ECO:0000313" key="10">
    <source>
        <dbReference type="Proteomes" id="UP000094067"/>
    </source>
</evidence>
<dbReference type="EMBL" id="MCGI01000005">
    <property type="protein sequence ID" value="ODM09373.1"/>
    <property type="molecule type" value="Genomic_DNA"/>
</dbReference>
<evidence type="ECO:0000313" key="7">
    <source>
        <dbReference type="EMBL" id="ODM09373.1"/>
    </source>
</evidence>
<dbReference type="Gene3D" id="1.10.10.10">
    <property type="entry name" value="Winged helix-like DNA-binding domain superfamily/Winged helix DNA-binding domain"/>
    <property type="match status" value="1"/>
</dbReference>
<dbReference type="SUPFAM" id="SSF53850">
    <property type="entry name" value="Periplasmic binding protein-like II"/>
    <property type="match status" value="1"/>
</dbReference>
<evidence type="ECO:0000259" key="5">
    <source>
        <dbReference type="PROSITE" id="PS50931"/>
    </source>
</evidence>